<gene>
    <name evidence="4" type="primary">phoB_2</name>
    <name evidence="4" type="ORF">KSX_87700</name>
</gene>
<feature type="domain" description="Response regulatory" evidence="3">
    <location>
        <begin position="16"/>
        <end position="130"/>
    </location>
</feature>
<dbReference type="Gene3D" id="3.40.50.2300">
    <property type="match status" value="1"/>
</dbReference>
<dbReference type="InterPro" id="IPR050595">
    <property type="entry name" value="Bact_response_regulator"/>
</dbReference>
<protein>
    <submittedName>
        <fullName evidence="4">Response regulator</fullName>
    </submittedName>
</protein>
<evidence type="ECO:0000256" key="1">
    <source>
        <dbReference type="ARBA" id="ARBA00022553"/>
    </source>
</evidence>
<dbReference type="Proteomes" id="UP000612362">
    <property type="component" value="Unassembled WGS sequence"/>
</dbReference>
<dbReference type="EMBL" id="BNJF01000008">
    <property type="protein sequence ID" value="GHO50607.1"/>
    <property type="molecule type" value="Genomic_DNA"/>
</dbReference>
<dbReference type="Pfam" id="PF00072">
    <property type="entry name" value="Response_reg"/>
    <property type="match status" value="1"/>
</dbReference>
<dbReference type="RefSeq" id="WP_220199583.1">
    <property type="nucleotide sequence ID" value="NZ_BNJF01000008.1"/>
</dbReference>
<comment type="caution">
    <text evidence="4">The sequence shown here is derived from an EMBL/GenBank/DDBJ whole genome shotgun (WGS) entry which is preliminary data.</text>
</comment>
<dbReference type="GO" id="GO:0000160">
    <property type="term" value="P:phosphorelay signal transduction system"/>
    <property type="evidence" value="ECO:0007669"/>
    <property type="project" value="InterPro"/>
</dbReference>
<dbReference type="SMART" id="SM00448">
    <property type="entry name" value="REC"/>
    <property type="match status" value="1"/>
</dbReference>
<sequence>MNQSHDGEHESARSKRILIVEDDPILGAILLEALQDEAAYEASHVLSGEMAQHILQTDIPALVLLDYHLPGISGLELTDWLRSREERGHIPVLLMSADVLPPEASGKKHLKTLQKPFELEALLQSIAELLVSGANADPGAAKALSHNHGAQ</sequence>
<name>A0A8J3MVR2_9CHLR</name>
<dbReference type="InterPro" id="IPR001789">
    <property type="entry name" value="Sig_transdc_resp-reg_receiver"/>
</dbReference>
<dbReference type="AlphaFoldDB" id="A0A8J3MVR2"/>
<organism evidence="4 5">
    <name type="scientific">Ktedonospora formicarum</name>
    <dbReference type="NCBI Taxonomy" id="2778364"/>
    <lineage>
        <taxon>Bacteria</taxon>
        <taxon>Bacillati</taxon>
        <taxon>Chloroflexota</taxon>
        <taxon>Ktedonobacteria</taxon>
        <taxon>Ktedonobacterales</taxon>
        <taxon>Ktedonobacteraceae</taxon>
        <taxon>Ktedonospora</taxon>
    </lineage>
</organism>
<dbReference type="InterPro" id="IPR011006">
    <property type="entry name" value="CheY-like_superfamily"/>
</dbReference>
<evidence type="ECO:0000259" key="3">
    <source>
        <dbReference type="PROSITE" id="PS50110"/>
    </source>
</evidence>
<feature type="modified residue" description="4-aspartylphosphate" evidence="2">
    <location>
        <position position="66"/>
    </location>
</feature>
<dbReference type="PANTHER" id="PTHR44591:SF3">
    <property type="entry name" value="RESPONSE REGULATORY DOMAIN-CONTAINING PROTEIN"/>
    <property type="match status" value="1"/>
</dbReference>
<proteinExistence type="predicted"/>
<keyword evidence="5" id="KW-1185">Reference proteome</keyword>
<evidence type="ECO:0000313" key="5">
    <source>
        <dbReference type="Proteomes" id="UP000612362"/>
    </source>
</evidence>
<accession>A0A8J3MVR2</accession>
<dbReference type="PROSITE" id="PS50110">
    <property type="entry name" value="RESPONSE_REGULATORY"/>
    <property type="match status" value="1"/>
</dbReference>
<evidence type="ECO:0000256" key="2">
    <source>
        <dbReference type="PROSITE-ProRule" id="PRU00169"/>
    </source>
</evidence>
<reference evidence="4" key="1">
    <citation type="submission" date="2020-10" db="EMBL/GenBank/DDBJ databases">
        <title>Taxonomic study of unclassified bacteria belonging to the class Ktedonobacteria.</title>
        <authorList>
            <person name="Yabe S."/>
            <person name="Wang C.M."/>
            <person name="Zheng Y."/>
            <person name="Sakai Y."/>
            <person name="Cavaletti L."/>
            <person name="Monciardini P."/>
            <person name="Donadio S."/>
        </authorList>
    </citation>
    <scope>NUCLEOTIDE SEQUENCE</scope>
    <source>
        <strain evidence="4">SOSP1-1</strain>
    </source>
</reference>
<keyword evidence="1 2" id="KW-0597">Phosphoprotein</keyword>
<dbReference type="PANTHER" id="PTHR44591">
    <property type="entry name" value="STRESS RESPONSE REGULATOR PROTEIN 1"/>
    <property type="match status" value="1"/>
</dbReference>
<evidence type="ECO:0000313" key="4">
    <source>
        <dbReference type="EMBL" id="GHO50607.1"/>
    </source>
</evidence>
<dbReference type="SUPFAM" id="SSF52172">
    <property type="entry name" value="CheY-like"/>
    <property type="match status" value="1"/>
</dbReference>